<feature type="compositionally biased region" description="Polar residues" evidence="1">
    <location>
        <begin position="103"/>
        <end position="121"/>
    </location>
</feature>
<name>A0A2U1QDB6_ARTAN</name>
<evidence type="ECO:0000313" key="2">
    <source>
        <dbReference type="EMBL" id="PWA95988.1"/>
    </source>
</evidence>
<feature type="region of interest" description="Disordered" evidence="1">
    <location>
        <begin position="216"/>
        <end position="238"/>
    </location>
</feature>
<gene>
    <name evidence="2" type="ORF">CTI12_AA029530</name>
</gene>
<reference evidence="2 3" key="1">
    <citation type="journal article" date="2018" name="Mol. Plant">
        <title>The genome of Artemisia annua provides insight into the evolution of Asteraceae family and artemisinin biosynthesis.</title>
        <authorList>
            <person name="Shen Q."/>
            <person name="Zhang L."/>
            <person name="Liao Z."/>
            <person name="Wang S."/>
            <person name="Yan T."/>
            <person name="Shi P."/>
            <person name="Liu M."/>
            <person name="Fu X."/>
            <person name="Pan Q."/>
            <person name="Wang Y."/>
            <person name="Lv Z."/>
            <person name="Lu X."/>
            <person name="Zhang F."/>
            <person name="Jiang W."/>
            <person name="Ma Y."/>
            <person name="Chen M."/>
            <person name="Hao X."/>
            <person name="Li L."/>
            <person name="Tang Y."/>
            <person name="Lv G."/>
            <person name="Zhou Y."/>
            <person name="Sun X."/>
            <person name="Brodelius P.E."/>
            <person name="Rose J.K.C."/>
            <person name="Tang K."/>
        </authorList>
    </citation>
    <scope>NUCLEOTIDE SEQUENCE [LARGE SCALE GENOMIC DNA]</scope>
    <source>
        <strain evidence="3">cv. Huhao1</strain>
        <tissue evidence="2">Leaf</tissue>
    </source>
</reference>
<feature type="region of interest" description="Disordered" evidence="1">
    <location>
        <begin position="101"/>
        <end position="174"/>
    </location>
</feature>
<dbReference type="InterPro" id="IPR040256">
    <property type="entry name" value="At4g02000-like"/>
</dbReference>
<evidence type="ECO:0000313" key="3">
    <source>
        <dbReference type="Proteomes" id="UP000245207"/>
    </source>
</evidence>
<organism evidence="2 3">
    <name type="scientific">Artemisia annua</name>
    <name type="common">Sweet wormwood</name>
    <dbReference type="NCBI Taxonomy" id="35608"/>
    <lineage>
        <taxon>Eukaryota</taxon>
        <taxon>Viridiplantae</taxon>
        <taxon>Streptophyta</taxon>
        <taxon>Embryophyta</taxon>
        <taxon>Tracheophyta</taxon>
        <taxon>Spermatophyta</taxon>
        <taxon>Magnoliopsida</taxon>
        <taxon>eudicotyledons</taxon>
        <taxon>Gunneridae</taxon>
        <taxon>Pentapetalae</taxon>
        <taxon>asterids</taxon>
        <taxon>campanulids</taxon>
        <taxon>Asterales</taxon>
        <taxon>Asteraceae</taxon>
        <taxon>Asteroideae</taxon>
        <taxon>Anthemideae</taxon>
        <taxon>Artemisiinae</taxon>
        <taxon>Artemisia</taxon>
    </lineage>
</organism>
<dbReference type="PANTHER" id="PTHR31286">
    <property type="entry name" value="GLYCINE-RICH CELL WALL STRUCTURAL PROTEIN 1.8-LIKE"/>
    <property type="match status" value="1"/>
</dbReference>
<comment type="caution">
    <text evidence="2">The sequence shown here is derived from an EMBL/GenBank/DDBJ whole genome shotgun (WGS) entry which is preliminary data.</text>
</comment>
<dbReference type="EMBL" id="PKPP01000206">
    <property type="protein sequence ID" value="PWA95988.1"/>
    <property type="molecule type" value="Genomic_DNA"/>
</dbReference>
<keyword evidence="3" id="KW-1185">Reference proteome</keyword>
<accession>A0A2U1QDB6</accession>
<feature type="compositionally biased region" description="Basic and acidic residues" evidence="1">
    <location>
        <begin position="73"/>
        <end position="83"/>
    </location>
</feature>
<feature type="compositionally biased region" description="Basic and acidic residues" evidence="1">
    <location>
        <begin position="128"/>
        <end position="148"/>
    </location>
</feature>
<feature type="compositionally biased region" description="Basic and acidic residues" evidence="1">
    <location>
        <begin position="216"/>
        <end position="227"/>
    </location>
</feature>
<feature type="region of interest" description="Disordered" evidence="1">
    <location>
        <begin position="73"/>
        <end position="92"/>
    </location>
</feature>
<proteinExistence type="predicted"/>
<dbReference type="PANTHER" id="PTHR31286:SF180">
    <property type="entry name" value="OS10G0362600 PROTEIN"/>
    <property type="match status" value="1"/>
</dbReference>
<sequence length="296" mass="34029">MCMTGIGRLGFSRVLVELNAEKQLKDVIEVAYKKKDASISMTKFVQVEYAWKPSKCSHCCVFSHEEKTWRMIPKDKNEGKQNDEQCDNNDGFKEVQYRKNRNEAGSNNNRRNDQTGQNGYTRGNGYPNRKECYKQSFNKKEYRTKRNGEVGTKIGMEKSNEASIPKEKESSSKVVTRNKVNNMPASSKNSQYKNKEDILGSNSFALLNSLVDEEDVRPKNEERKQVDEVLGNNGDPTVEEWESWTEDMKRYYRDKKELLCAAGIIEKEEDIDQDLSETGESLTRNEIEGVSSHTLN</sequence>
<protein>
    <submittedName>
        <fullName evidence="2">Zinc knuckle CX2CX4HX4C</fullName>
    </submittedName>
</protein>
<feature type="compositionally biased region" description="Basic and acidic residues" evidence="1">
    <location>
        <begin position="155"/>
        <end position="171"/>
    </location>
</feature>
<feature type="region of interest" description="Disordered" evidence="1">
    <location>
        <begin position="270"/>
        <end position="296"/>
    </location>
</feature>
<dbReference type="AlphaFoldDB" id="A0A2U1QDB6"/>
<evidence type="ECO:0000256" key="1">
    <source>
        <dbReference type="SAM" id="MobiDB-lite"/>
    </source>
</evidence>
<dbReference type="Proteomes" id="UP000245207">
    <property type="component" value="Unassembled WGS sequence"/>
</dbReference>